<evidence type="ECO:0000313" key="2">
    <source>
        <dbReference type="EMBL" id="CAL6044293.1"/>
    </source>
</evidence>
<evidence type="ECO:0000313" key="3">
    <source>
        <dbReference type="Proteomes" id="UP001642409"/>
    </source>
</evidence>
<sequence>MITSALIGYQMSKNCSTQHIQVNNSNIQLLDYSAGIIGIATFNQILLIKNQGSGQTSAGLIGMTEQSTLNIQNIFVCNVSISSVDKASSGILGSYQILLQILQIRIFQQSILQVVHMQVLLQDIVEQTIVSISQTQNHLE</sequence>
<proteinExistence type="predicted"/>
<dbReference type="AlphaFoldDB" id="A0AA86QDP1"/>
<dbReference type="EMBL" id="CAXDID020000160">
    <property type="protein sequence ID" value="CAL6044293.1"/>
    <property type="molecule type" value="Genomic_DNA"/>
</dbReference>
<comment type="caution">
    <text evidence="1">The sequence shown here is derived from an EMBL/GenBank/DDBJ whole genome shotgun (WGS) entry which is preliminary data.</text>
</comment>
<keyword evidence="3" id="KW-1185">Reference proteome</keyword>
<reference evidence="1" key="1">
    <citation type="submission" date="2023-06" db="EMBL/GenBank/DDBJ databases">
        <authorList>
            <person name="Kurt Z."/>
        </authorList>
    </citation>
    <scope>NUCLEOTIDE SEQUENCE</scope>
</reference>
<gene>
    <name evidence="1" type="ORF">HINF_LOCUS37780</name>
    <name evidence="2" type="ORF">HINF_LOCUS40486</name>
</gene>
<organism evidence="1">
    <name type="scientific">Hexamita inflata</name>
    <dbReference type="NCBI Taxonomy" id="28002"/>
    <lineage>
        <taxon>Eukaryota</taxon>
        <taxon>Metamonada</taxon>
        <taxon>Diplomonadida</taxon>
        <taxon>Hexamitidae</taxon>
        <taxon>Hexamitinae</taxon>
        <taxon>Hexamita</taxon>
    </lineage>
</organism>
<protein>
    <submittedName>
        <fullName evidence="2">Hypothetical_protein</fullName>
    </submittedName>
</protein>
<reference evidence="2 3" key="2">
    <citation type="submission" date="2024-07" db="EMBL/GenBank/DDBJ databases">
        <authorList>
            <person name="Akdeniz Z."/>
        </authorList>
    </citation>
    <scope>NUCLEOTIDE SEQUENCE [LARGE SCALE GENOMIC DNA]</scope>
</reference>
<dbReference type="Proteomes" id="UP001642409">
    <property type="component" value="Unassembled WGS sequence"/>
</dbReference>
<evidence type="ECO:0000313" key="1">
    <source>
        <dbReference type="EMBL" id="CAI9950135.1"/>
    </source>
</evidence>
<dbReference type="EMBL" id="CATOUU010000807">
    <property type="protein sequence ID" value="CAI9950135.1"/>
    <property type="molecule type" value="Genomic_DNA"/>
</dbReference>
<name>A0AA86QDP1_9EUKA</name>
<accession>A0AA86QDP1</accession>